<dbReference type="PROSITE" id="PS00518">
    <property type="entry name" value="ZF_RING_1"/>
    <property type="match status" value="1"/>
</dbReference>
<organism evidence="5 6">
    <name type="scientific">Discina gigas</name>
    <dbReference type="NCBI Taxonomy" id="1032678"/>
    <lineage>
        <taxon>Eukaryota</taxon>
        <taxon>Fungi</taxon>
        <taxon>Dikarya</taxon>
        <taxon>Ascomycota</taxon>
        <taxon>Pezizomycotina</taxon>
        <taxon>Pezizomycetes</taxon>
        <taxon>Pezizales</taxon>
        <taxon>Discinaceae</taxon>
        <taxon>Discina</taxon>
    </lineage>
</organism>
<gene>
    <name evidence="5" type="ORF">Q9L58_000701</name>
</gene>
<sequence length="306" mass="34846">MTRNPAITIATFPPFRGRRFSAPRSPYPWVWRCHKCRTVYRFSALNRCLSCSHRFCQKCVSEFDYSGWEHWKSYWRAGIDDKEKEKRDEDGEEVEEEDDELKIEDVKDKHNEAGGVVFEDVYIADLEQAAGTSQLWEDFKDATSPCTRISLEEQLQLQLTMHLDHTPASSSPTSPLHTSSYYSSSSEDDDGDDDEWRPSAYYLQRSASVSTLDVGVHGLDLAFRDEDIDPELRGGYSSVQEARKALDPYSNTDGVYGTGEEGETMRDWPAPSQQTGYRSVQEARKALHSYVVRGYGTGEAGEPMRD</sequence>
<keyword evidence="6" id="KW-1185">Reference proteome</keyword>
<keyword evidence="3" id="KW-0862">Zinc</keyword>
<feature type="compositionally biased region" description="Low complexity" evidence="4">
    <location>
        <begin position="169"/>
        <end position="185"/>
    </location>
</feature>
<accession>A0ABR3GWA8</accession>
<protein>
    <recommendedName>
        <fullName evidence="7">RING-type domain-containing protein</fullName>
    </recommendedName>
</protein>
<feature type="compositionally biased region" description="Acidic residues" evidence="4">
    <location>
        <begin position="90"/>
        <end position="102"/>
    </location>
</feature>
<feature type="region of interest" description="Disordered" evidence="4">
    <location>
        <begin position="83"/>
        <end position="105"/>
    </location>
</feature>
<reference evidence="5 6" key="1">
    <citation type="submission" date="2024-02" db="EMBL/GenBank/DDBJ databases">
        <title>Discinaceae phylogenomics.</title>
        <authorList>
            <person name="Dirks A.C."/>
            <person name="James T.Y."/>
        </authorList>
    </citation>
    <scope>NUCLEOTIDE SEQUENCE [LARGE SCALE GENOMIC DNA]</scope>
    <source>
        <strain evidence="5 6">ACD0624</strain>
    </source>
</reference>
<evidence type="ECO:0000256" key="1">
    <source>
        <dbReference type="ARBA" id="ARBA00022723"/>
    </source>
</evidence>
<keyword evidence="1" id="KW-0479">Metal-binding</keyword>
<evidence type="ECO:0008006" key="7">
    <source>
        <dbReference type="Google" id="ProtNLM"/>
    </source>
</evidence>
<evidence type="ECO:0000256" key="2">
    <source>
        <dbReference type="ARBA" id="ARBA00022771"/>
    </source>
</evidence>
<feature type="region of interest" description="Disordered" evidence="4">
    <location>
        <begin position="248"/>
        <end position="276"/>
    </location>
</feature>
<keyword evidence="2" id="KW-0863">Zinc-finger</keyword>
<comment type="caution">
    <text evidence="5">The sequence shown here is derived from an EMBL/GenBank/DDBJ whole genome shotgun (WGS) entry which is preliminary data.</text>
</comment>
<evidence type="ECO:0000313" key="6">
    <source>
        <dbReference type="Proteomes" id="UP001447188"/>
    </source>
</evidence>
<dbReference type="InterPro" id="IPR017907">
    <property type="entry name" value="Znf_RING_CS"/>
</dbReference>
<feature type="compositionally biased region" description="Acidic residues" evidence="4">
    <location>
        <begin position="186"/>
        <end position="195"/>
    </location>
</feature>
<dbReference type="EMBL" id="JBBBZM010000005">
    <property type="protein sequence ID" value="KAL0640143.1"/>
    <property type="molecule type" value="Genomic_DNA"/>
</dbReference>
<feature type="region of interest" description="Disordered" evidence="4">
    <location>
        <begin position="165"/>
        <end position="197"/>
    </location>
</feature>
<evidence type="ECO:0000256" key="4">
    <source>
        <dbReference type="SAM" id="MobiDB-lite"/>
    </source>
</evidence>
<dbReference type="Proteomes" id="UP001447188">
    <property type="component" value="Unassembled WGS sequence"/>
</dbReference>
<name>A0ABR3GWA8_9PEZI</name>
<evidence type="ECO:0000313" key="5">
    <source>
        <dbReference type="EMBL" id="KAL0640143.1"/>
    </source>
</evidence>
<evidence type="ECO:0000256" key="3">
    <source>
        <dbReference type="ARBA" id="ARBA00022833"/>
    </source>
</evidence>
<proteinExistence type="predicted"/>